<feature type="transmembrane region" description="Helical" evidence="1">
    <location>
        <begin position="47"/>
        <end position="65"/>
    </location>
</feature>
<organism evidence="2 3">
    <name type="scientific">Mycena metata</name>
    <dbReference type="NCBI Taxonomy" id="1033252"/>
    <lineage>
        <taxon>Eukaryota</taxon>
        <taxon>Fungi</taxon>
        <taxon>Dikarya</taxon>
        <taxon>Basidiomycota</taxon>
        <taxon>Agaricomycotina</taxon>
        <taxon>Agaricomycetes</taxon>
        <taxon>Agaricomycetidae</taxon>
        <taxon>Agaricales</taxon>
        <taxon>Marasmiineae</taxon>
        <taxon>Mycenaceae</taxon>
        <taxon>Mycena</taxon>
    </lineage>
</organism>
<dbReference type="AlphaFoldDB" id="A0AAD7I3Q2"/>
<reference evidence="2" key="1">
    <citation type="submission" date="2023-03" db="EMBL/GenBank/DDBJ databases">
        <title>Massive genome expansion in bonnet fungi (Mycena s.s.) driven by repeated elements and novel gene families across ecological guilds.</title>
        <authorList>
            <consortium name="Lawrence Berkeley National Laboratory"/>
            <person name="Harder C.B."/>
            <person name="Miyauchi S."/>
            <person name="Viragh M."/>
            <person name="Kuo A."/>
            <person name="Thoen E."/>
            <person name="Andreopoulos B."/>
            <person name="Lu D."/>
            <person name="Skrede I."/>
            <person name="Drula E."/>
            <person name="Henrissat B."/>
            <person name="Morin E."/>
            <person name="Kohler A."/>
            <person name="Barry K."/>
            <person name="LaButti K."/>
            <person name="Morin E."/>
            <person name="Salamov A."/>
            <person name="Lipzen A."/>
            <person name="Mereny Z."/>
            <person name="Hegedus B."/>
            <person name="Baldrian P."/>
            <person name="Stursova M."/>
            <person name="Weitz H."/>
            <person name="Taylor A."/>
            <person name="Grigoriev I.V."/>
            <person name="Nagy L.G."/>
            <person name="Martin F."/>
            <person name="Kauserud H."/>
        </authorList>
    </citation>
    <scope>NUCLEOTIDE SEQUENCE</scope>
    <source>
        <strain evidence="2">CBHHK182m</strain>
    </source>
</reference>
<gene>
    <name evidence="2" type="ORF">B0H16DRAFT_1892490</name>
</gene>
<evidence type="ECO:0000256" key="1">
    <source>
        <dbReference type="SAM" id="Phobius"/>
    </source>
</evidence>
<keyword evidence="3" id="KW-1185">Reference proteome</keyword>
<protein>
    <submittedName>
        <fullName evidence="2">Uncharacterized protein</fullName>
    </submittedName>
</protein>
<evidence type="ECO:0000313" key="3">
    <source>
        <dbReference type="Proteomes" id="UP001215598"/>
    </source>
</evidence>
<keyword evidence="1" id="KW-0812">Transmembrane</keyword>
<sequence>MAVTSLILSLRPEPDLTFHDGLVVSYLLGFSTSSMFFYITTRPMVRVVAVLQNCAVSAFTLLLWIKAKTFGSIPACNTNTYIFLFVPIHALKPGRIISLGFACLGAVGAVLSILGLCLFVVEYLFEPPSEDSEARPA</sequence>
<name>A0AAD7I3Q2_9AGAR</name>
<comment type="caution">
    <text evidence="2">The sequence shown here is derived from an EMBL/GenBank/DDBJ whole genome shotgun (WGS) entry which is preliminary data.</text>
</comment>
<feature type="transmembrane region" description="Helical" evidence="1">
    <location>
        <begin position="71"/>
        <end position="91"/>
    </location>
</feature>
<dbReference type="EMBL" id="JARKIB010000132">
    <property type="protein sequence ID" value="KAJ7734469.1"/>
    <property type="molecule type" value="Genomic_DNA"/>
</dbReference>
<proteinExistence type="predicted"/>
<feature type="transmembrane region" description="Helical" evidence="1">
    <location>
        <begin position="98"/>
        <end position="121"/>
    </location>
</feature>
<evidence type="ECO:0000313" key="2">
    <source>
        <dbReference type="EMBL" id="KAJ7734469.1"/>
    </source>
</evidence>
<accession>A0AAD7I3Q2</accession>
<dbReference type="Proteomes" id="UP001215598">
    <property type="component" value="Unassembled WGS sequence"/>
</dbReference>
<keyword evidence="1" id="KW-1133">Transmembrane helix</keyword>
<feature type="transmembrane region" description="Helical" evidence="1">
    <location>
        <begin position="22"/>
        <end position="40"/>
    </location>
</feature>
<keyword evidence="1" id="KW-0472">Membrane</keyword>